<dbReference type="PANTHER" id="PTHR39210:SF1">
    <property type="entry name" value="HEPARIN-SULFATE LYASE"/>
    <property type="match status" value="1"/>
</dbReference>
<name>A0A0K2GDL2_NITMO</name>
<dbReference type="STRING" id="42253.NITMOv2_2632"/>
<dbReference type="RefSeq" id="WP_053380126.1">
    <property type="nucleotide sequence ID" value="NZ_CP011801.1"/>
</dbReference>
<protein>
    <submittedName>
        <fullName evidence="7">Putative Heparinase II/III family protein</fullName>
    </submittedName>
</protein>
<dbReference type="EMBL" id="CP011801">
    <property type="protein sequence ID" value="ALA59045.1"/>
    <property type="molecule type" value="Genomic_DNA"/>
</dbReference>
<feature type="domain" description="Heparin-sulfate lyase N-terminal" evidence="6">
    <location>
        <begin position="120"/>
        <end position="370"/>
    </location>
</feature>
<keyword evidence="2" id="KW-0732">Signal</keyword>
<dbReference type="AlphaFoldDB" id="A0A0K2GDL2"/>
<dbReference type="Gene3D" id="1.50.10.100">
    <property type="entry name" value="Chondroitin AC/alginate lyase"/>
    <property type="match status" value="1"/>
</dbReference>
<dbReference type="InterPro" id="IPR031680">
    <property type="entry name" value="Hepar_II_III_N"/>
</dbReference>
<dbReference type="InterPro" id="IPR012480">
    <property type="entry name" value="Hepar_II_III_C"/>
</dbReference>
<evidence type="ECO:0000259" key="5">
    <source>
        <dbReference type="Pfam" id="PF07940"/>
    </source>
</evidence>
<keyword evidence="4" id="KW-0456">Lyase</keyword>
<proteinExistence type="predicted"/>
<dbReference type="InterPro" id="IPR008929">
    <property type="entry name" value="Chondroitin_lyas"/>
</dbReference>
<dbReference type="PATRIC" id="fig|42253.5.peg.2603"/>
<dbReference type="SUPFAM" id="SSF48230">
    <property type="entry name" value="Chondroitin AC/alginate lyase"/>
    <property type="match status" value="1"/>
</dbReference>
<keyword evidence="3" id="KW-0574">Periplasm</keyword>
<organism evidence="7 8">
    <name type="scientific">Nitrospira moscoviensis</name>
    <dbReference type="NCBI Taxonomy" id="42253"/>
    <lineage>
        <taxon>Bacteria</taxon>
        <taxon>Pseudomonadati</taxon>
        <taxon>Nitrospirota</taxon>
        <taxon>Nitrospiria</taxon>
        <taxon>Nitrospirales</taxon>
        <taxon>Nitrospiraceae</taxon>
        <taxon>Nitrospira</taxon>
    </lineage>
</organism>
<evidence type="ECO:0000256" key="2">
    <source>
        <dbReference type="ARBA" id="ARBA00022729"/>
    </source>
</evidence>
<accession>A0A0K2GDL2</accession>
<feature type="domain" description="Heparinase II/III-like C-terminal" evidence="5">
    <location>
        <begin position="434"/>
        <end position="665"/>
    </location>
</feature>
<evidence type="ECO:0000256" key="1">
    <source>
        <dbReference type="ARBA" id="ARBA00004418"/>
    </source>
</evidence>
<evidence type="ECO:0000313" key="7">
    <source>
        <dbReference type="EMBL" id="ALA59045.1"/>
    </source>
</evidence>
<evidence type="ECO:0000259" key="6">
    <source>
        <dbReference type="Pfam" id="PF16889"/>
    </source>
</evidence>
<dbReference type="GO" id="GO:0016829">
    <property type="term" value="F:lyase activity"/>
    <property type="evidence" value="ECO:0007669"/>
    <property type="project" value="UniProtKB-KW"/>
</dbReference>
<dbReference type="Pfam" id="PF07940">
    <property type="entry name" value="Hepar_II_III_C"/>
    <property type="match status" value="1"/>
</dbReference>
<evidence type="ECO:0000313" key="8">
    <source>
        <dbReference type="Proteomes" id="UP000069205"/>
    </source>
</evidence>
<evidence type="ECO:0000256" key="3">
    <source>
        <dbReference type="ARBA" id="ARBA00022764"/>
    </source>
</evidence>
<gene>
    <name evidence="7" type="ORF">NITMOv2_2632</name>
</gene>
<dbReference type="Pfam" id="PF16889">
    <property type="entry name" value="Hepar_II_III_N"/>
    <property type="match status" value="1"/>
</dbReference>
<reference evidence="7 8" key="1">
    <citation type="journal article" date="2015" name="Proc. Natl. Acad. Sci. U.S.A.">
        <title>Expanded metabolic versatility of ubiquitous nitrite-oxidizing bacteria from the genus Nitrospira.</title>
        <authorList>
            <person name="Koch H."/>
            <person name="Lucker S."/>
            <person name="Albertsen M."/>
            <person name="Kitzinger K."/>
            <person name="Herbold C."/>
            <person name="Spieck E."/>
            <person name="Nielsen P.H."/>
            <person name="Wagner M."/>
            <person name="Daims H."/>
        </authorList>
    </citation>
    <scope>NUCLEOTIDE SEQUENCE [LARGE SCALE GENOMIC DNA]</scope>
    <source>
        <strain evidence="7 8">NSP M-1</strain>
    </source>
</reference>
<dbReference type="PANTHER" id="PTHR39210">
    <property type="entry name" value="HEPARIN-SULFATE LYASE"/>
    <property type="match status" value="1"/>
</dbReference>
<dbReference type="GO" id="GO:0042597">
    <property type="term" value="C:periplasmic space"/>
    <property type="evidence" value="ECO:0007669"/>
    <property type="project" value="UniProtKB-SubCell"/>
</dbReference>
<sequence length="714" mass="79137">MRLGETWRKVRRMGADEAAVRTAQACRKQAERFFSLDQGEWTDAAFRRRLAPAWRGLRPEAVVRQVISRLRSQPFMPGLADRAAAVRLMNGRFGDERAALVDRAERAIKGRFDLLGRRDLSFGDPIDWRLEPISGKRTALDHGSRIPFLDGRLAGDKKIVWELNRHRHFVTLGQAYWLTGDERYAGAFADQIVSWMEANPPRRGINWASSLEVAFRSIAWLWALHLFAGSERLAPALVWRIVKNLAQHGAYVRAYLSHYYSPNTHLTGEALGLFYLGTTLPELGEAEEWRRAGLCILLDQLPKQVRSDGVYFEQASYYHRYTIDVYLHLKLRAQTARIALPPWIDRILCAMLDHLMWITRPDGKATLYGDDDGGRLLALGEREADDFRDTLALGAALYGRPDWKAIAGRASADLSWTAGAEVLTVFDRLPDRPPPPGAKLFEAAGCVVLRDGWEPDATYLWLDAGVHGALRGGHAHADALSFEFCAGGITWLVDPGTYTYTGDAAAREAFRTTAGHNTVLVDGLPQSIPGGPFSWTRVASACVTECRMQSDAMIVAGTHDGYLRLPSPVRHTRAFVLSRRPGRWGGSALIVTDRLESTGSHHYELRLHLAPGCSVAPSEDAAHVLHVTGRRLFVAVRRLTDERGCEPVAPAVQSGWVSRCYGHKEAAPVLSAQVENTGPLTLVTLLVPAVESPDWEELMADLSFGIAPRAAPLG</sequence>
<keyword evidence="8" id="KW-1185">Reference proteome</keyword>
<dbReference type="Proteomes" id="UP000069205">
    <property type="component" value="Chromosome"/>
</dbReference>
<dbReference type="OrthoDB" id="7335480at2"/>
<comment type="subcellular location">
    <subcellularLocation>
        <location evidence="1">Periplasm</location>
    </subcellularLocation>
</comment>
<evidence type="ECO:0000256" key="4">
    <source>
        <dbReference type="ARBA" id="ARBA00023239"/>
    </source>
</evidence>
<dbReference type="Gene3D" id="2.70.98.70">
    <property type="match status" value="1"/>
</dbReference>
<dbReference type="KEGG" id="nmv:NITMOv2_2632"/>